<dbReference type="PANTHER" id="PTHR30154">
    <property type="entry name" value="LEUCINE-RESPONSIVE REGULATORY PROTEIN"/>
    <property type="match status" value="1"/>
</dbReference>
<accession>A0ABT6LBZ2</accession>
<dbReference type="SUPFAM" id="SSF54909">
    <property type="entry name" value="Dimeric alpha+beta barrel"/>
    <property type="match status" value="1"/>
</dbReference>
<dbReference type="InterPro" id="IPR019888">
    <property type="entry name" value="Tscrpt_reg_AsnC-like"/>
</dbReference>
<dbReference type="PROSITE" id="PS00519">
    <property type="entry name" value="HTH_ASNC_1"/>
    <property type="match status" value="1"/>
</dbReference>
<dbReference type="Gene3D" id="3.30.70.920">
    <property type="match status" value="1"/>
</dbReference>
<evidence type="ECO:0000313" key="6">
    <source>
        <dbReference type="EMBL" id="MDH6213490.1"/>
    </source>
</evidence>
<dbReference type="InterPro" id="IPR019887">
    <property type="entry name" value="Tscrpt_reg_AsnC/Lrp_C"/>
</dbReference>
<dbReference type="GO" id="GO:0003677">
    <property type="term" value="F:DNA binding"/>
    <property type="evidence" value="ECO:0007669"/>
    <property type="project" value="UniProtKB-KW"/>
</dbReference>
<dbReference type="InterPro" id="IPR019885">
    <property type="entry name" value="Tscrpt_reg_HTH_AsnC-type_CS"/>
</dbReference>
<keyword evidence="2 6" id="KW-0238">DNA-binding</keyword>
<proteinExistence type="predicted"/>
<keyword evidence="3" id="KW-0804">Transcription</keyword>
<feature type="region of interest" description="Disordered" evidence="4">
    <location>
        <begin position="252"/>
        <end position="271"/>
    </location>
</feature>
<comment type="caution">
    <text evidence="6">The sequence shown here is derived from an EMBL/GenBank/DDBJ whole genome shotgun (WGS) entry which is preliminary data.</text>
</comment>
<evidence type="ECO:0000313" key="7">
    <source>
        <dbReference type="Proteomes" id="UP001160499"/>
    </source>
</evidence>
<sequence>MVVELSAQLGRHLRVRVLEGGGGIRFGQGPAAAAQAFGQFALALLDVREVRLVHGLAEQAEDLAWEAFRLLELGCARREFAVRDVDRQLQQLAGFTGGQFALNLHRTELIDGVDRAILDLLVEDGRRTMTEIADRVGLSPSAVKRRVDRLERVGVISGCTVLLDHGKLGTSLEAFVELRFAGDVKVETIAMAAASVAEAQEVFTVAGDPDALVRVRVANVQHLRDVIDRLRRTGAVIGTKTLMVLGTWRRGADSGSTPDRLRARRSARLVA</sequence>
<dbReference type="PRINTS" id="PR00033">
    <property type="entry name" value="HTHASNC"/>
</dbReference>
<keyword evidence="1" id="KW-0805">Transcription regulation</keyword>
<evidence type="ECO:0000256" key="1">
    <source>
        <dbReference type="ARBA" id="ARBA00023015"/>
    </source>
</evidence>
<dbReference type="PROSITE" id="PS50956">
    <property type="entry name" value="HTH_ASNC_2"/>
    <property type="match status" value="1"/>
</dbReference>
<dbReference type="Pfam" id="PF13404">
    <property type="entry name" value="HTH_AsnC-type"/>
    <property type="match status" value="1"/>
</dbReference>
<dbReference type="SMART" id="SM00344">
    <property type="entry name" value="HTH_ASNC"/>
    <property type="match status" value="1"/>
</dbReference>
<gene>
    <name evidence="6" type="ORF">M2283_000769</name>
</gene>
<evidence type="ECO:0000256" key="4">
    <source>
        <dbReference type="SAM" id="MobiDB-lite"/>
    </source>
</evidence>
<feature type="domain" description="HTH asnC-type" evidence="5">
    <location>
        <begin position="110"/>
        <end position="171"/>
    </location>
</feature>
<dbReference type="InterPro" id="IPR011008">
    <property type="entry name" value="Dimeric_a/b-barrel"/>
</dbReference>
<reference evidence="6 7" key="1">
    <citation type="submission" date="2023-04" db="EMBL/GenBank/DDBJ databases">
        <title>Forest soil microbial communities from Buena Vista Peninsula, Colon Province, Panama.</title>
        <authorList>
            <person name="Bouskill N."/>
        </authorList>
    </citation>
    <scope>NUCLEOTIDE SEQUENCE [LARGE SCALE GENOMIC DNA]</scope>
    <source>
        <strain evidence="6 7">GGS1</strain>
    </source>
</reference>
<keyword evidence="7" id="KW-1185">Reference proteome</keyword>
<dbReference type="Pfam" id="PF01037">
    <property type="entry name" value="AsnC_trans_reg"/>
    <property type="match status" value="1"/>
</dbReference>
<dbReference type="EMBL" id="JARXVH010000001">
    <property type="protein sequence ID" value="MDH6213490.1"/>
    <property type="molecule type" value="Genomic_DNA"/>
</dbReference>
<dbReference type="CDD" id="cd00090">
    <property type="entry name" value="HTH_ARSR"/>
    <property type="match status" value="1"/>
</dbReference>
<dbReference type="PANTHER" id="PTHR30154:SF34">
    <property type="entry name" value="TRANSCRIPTIONAL REGULATOR AZLB"/>
    <property type="match status" value="1"/>
</dbReference>
<dbReference type="InterPro" id="IPR036388">
    <property type="entry name" value="WH-like_DNA-bd_sf"/>
</dbReference>
<dbReference type="Gene3D" id="1.10.10.10">
    <property type="entry name" value="Winged helix-like DNA-binding domain superfamily/Winged helix DNA-binding domain"/>
    <property type="match status" value="1"/>
</dbReference>
<dbReference type="SUPFAM" id="SSF46785">
    <property type="entry name" value="Winged helix' DNA-binding domain"/>
    <property type="match status" value="1"/>
</dbReference>
<dbReference type="InterPro" id="IPR011991">
    <property type="entry name" value="ArsR-like_HTH"/>
</dbReference>
<evidence type="ECO:0000256" key="3">
    <source>
        <dbReference type="ARBA" id="ARBA00023163"/>
    </source>
</evidence>
<protein>
    <submittedName>
        <fullName evidence="6">DNA-binding Lrp family transcriptional regulator</fullName>
    </submittedName>
</protein>
<dbReference type="Proteomes" id="UP001160499">
    <property type="component" value="Unassembled WGS sequence"/>
</dbReference>
<dbReference type="InterPro" id="IPR000485">
    <property type="entry name" value="AsnC-type_HTH_dom"/>
</dbReference>
<dbReference type="InterPro" id="IPR036390">
    <property type="entry name" value="WH_DNA-bd_sf"/>
</dbReference>
<evidence type="ECO:0000259" key="5">
    <source>
        <dbReference type="PROSITE" id="PS50956"/>
    </source>
</evidence>
<feature type="compositionally biased region" description="Basic residues" evidence="4">
    <location>
        <begin position="262"/>
        <end position="271"/>
    </location>
</feature>
<evidence type="ECO:0000256" key="2">
    <source>
        <dbReference type="ARBA" id="ARBA00023125"/>
    </source>
</evidence>
<organism evidence="6 7">
    <name type="scientific">Streptomyces pseudovenezuelae</name>
    <dbReference type="NCBI Taxonomy" id="67350"/>
    <lineage>
        <taxon>Bacteria</taxon>
        <taxon>Bacillati</taxon>
        <taxon>Actinomycetota</taxon>
        <taxon>Actinomycetes</taxon>
        <taxon>Kitasatosporales</taxon>
        <taxon>Streptomycetaceae</taxon>
        <taxon>Streptomyces</taxon>
        <taxon>Streptomyces aurantiacus group</taxon>
    </lineage>
</organism>
<name>A0ABT6LBZ2_9ACTN</name>